<reference evidence="2" key="1">
    <citation type="submission" date="2021-03" db="EMBL/GenBank/DDBJ databases">
        <authorList>
            <person name="Tagirdzhanova G."/>
        </authorList>
    </citation>
    <scope>NUCLEOTIDE SEQUENCE</scope>
</reference>
<evidence type="ECO:0000313" key="3">
    <source>
        <dbReference type="Proteomes" id="UP000664169"/>
    </source>
</evidence>
<feature type="region of interest" description="Disordered" evidence="1">
    <location>
        <begin position="94"/>
        <end position="130"/>
    </location>
</feature>
<feature type="compositionally biased region" description="Basic and acidic residues" evidence="1">
    <location>
        <begin position="94"/>
        <end position="103"/>
    </location>
</feature>
<feature type="compositionally biased region" description="Low complexity" evidence="1">
    <location>
        <begin position="111"/>
        <end position="127"/>
    </location>
</feature>
<feature type="region of interest" description="Disordered" evidence="1">
    <location>
        <begin position="873"/>
        <end position="932"/>
    </location>
</feature>
<feature type="region of interest" description="Disordered" evidence="1">
    <location>
        <begin position="525"/>
        <end position="554"/>
    </location>
</feature>
<dbReference type="PANTHER" id="PTHR21521">
    <property type="entry name" value="AMUN, ISOFORM A"/>
    <property type="match status" value="1"/>
</dbReference>
<evidence type="ECO:0000313" key="2">
    <source>
        <dbReference type="EMBL" id="CAF9923891.1"/>
    </source>
</evidence>
<comment type="caution">
    <text evidence="2">The sequence shown here is derived from an EMBL/GenBank/DDBJ whole genome shotgun (WGS) entry which is preliminary data.</text>
</comment>
<dbReference type="PANTHER" id="PTHR21521:SF0">
    <property type="entry name" value="AMUN, ISOFORM A"/>
    <property type="match status" value="1"/>
</dbReference>
<dbReference type="SUPFAM" id="SSF48150">
    <property type="entry name" value="DNA-glycosylase"/>
    <property type="match status" value="1"/>
</dbReference>
<name>A0A8H3FDB8_9LECA</name>
<feature type="compositionally biased region" description="Polar residues" evidence="1">
    <location>
        <begin position="342"/>
        <end position="353"/>
    </location>
</feature>
<feature type="region of interest" description="Disordered" evidence="1">
    <location>
        <begin position="336"/>
        <end position="364"/>
    </location>
</feature>
<dbReference type="GO" id="GO:0006281">
    <property type="term" value="P:DNA repair"/>
    <property type="evidence" value="ECO:0007669"/>
    <property type="project" value="InterPro"/>
</dbReference>
<evidence type="ECO:0000256" key="1">
    <source>
        <dbReference type="SAM" id="MobiDB-lite"/>
    </source>
</evidence>
<gene>
    <name evidence="2" type="ORF">GOMPHAMPRED_003478</name>
</gene>
<dbReference type="EMBL" id="CAJPDQ010000020">
    <property type="protein sequence ID" value="CAF9923891.1"/>
    <property type="molecule type" value="Genomic_DNA"/>
</dbReference>
<sequence>MPNIKLVHGHSLVFSLVDISPRQYLLSNPTTFVCSQHSIETSKHSDKLLTSVLSASLEAVIMDHPFDDLEEAEDRWIPPYGTVAAEDTLRDEFGNYKEPDHIPTGESTIYESSSPEESQEPSRPQGENVEQSLDLLSLGEKANEHLESPVLNQHPQNPYSATTFAFEHILNESRLLGNYRQNPYHGATAFSPQYGSHVLGQYNHSPYLSATADSSPYILNDSLVNQYRQNPYYNATAFSSQHGSDFLGQYHHSPYRSATAHSSQHVLDIPNTRMEAYVDPVLFVYDKLASQSNLTSDATKSFLEHQCGPLNTQGNPVLSEQQKKQVLEMLKPRMVDVPPSLPTRTGNIDNSGELTPEELGKEPGPVTNNDMIISPLDAHASLHQPDSVLVRPVSSLRSLQSEILSYQKADGTLAKESLNADALNALPTTEEIDLKSQGYNIVAGKEMEPRMSAHRPYPHVSAERHGYQVASIGLPNHYTKPKHSERAILQASSISAPIWREVADPSAVLCDQESLKSSIEVELKPNGNKSRNERLETWGGDEENTREETQDLGHGLEDADDLRTLFPSLYDDLVNLKAKDNAGYSPSQATTKNPAHGLKDLNLLDEISQDDELCHLAYPVLIESISKRGTKKYTEDLTSLDKYRYKELPDLLATRRDCNDGKHKVYGYLELEELKRLLEWKMFRGVYRPSLRGLIASNPPEVVKAVTSEAFTEFNSSASSLSKDLNKGIQQALKLLCKLRGVGPATASLILSVAYPDDVAFFADELFAWISLHDKQMLDTFLQQKYPQGITKGIEGKRVDKIIGIKYSEGEYKTLCTAISKLKERLRSSDDEVSATDIEKAAFVVIQGLEVSWTHPNSSGKDGKDTQKTSTLVFDKDQSEESSKLRYAQLEQHEPHSLISGNNTGKRKSQRLQAQEESSANGIPKRKKIAPN</sequence>
<dbReference type="GO" id="GO:0003824">
    <property type="term" value="F:catalytic activity"/>
    <property type="evidence" value="ECO:0007669"/>
    <property type="project" value="InterPro"/>
</dbReference>
<dbReference type="InterPro" id="IPR011257">
    <property type="entry name" value="DNA_glycosylase"/>
</dbReference>
<accession>A0A8H3FDB8</accession>
<dbReference type="Proteomes" id="UP000664169">
    <property type="component" value="Unassembled WGS sequence"/>
</dbReference>
<dbReference type="AlphaFoldDB" id="A0A8H3FDB8"/>
<proteinExistence type="predicted"/>
<protein>
    <submittedName>
        <fullName evidence="2">Uncharacterized protein</fullName>
    </submittedName>
</protein>
<organism evidence="2 3">
    <name type="scientific">Gomphillus americanus</name>
    <dbReference type="NCBI Taxonomy" id="1940652"/>
    <lineage>
        <taxon>Eukaryota</taxon>
        <taxon>Fungi</taxon>
        <taxon>Dikarya</taxon>
        <taxon>Ascomycota</taxon>
        <taxon>Pezizomycotina</taxon>
        <taxon>Lecanoromycetes</taxon>
        <taxon>OSLEUM clade</taxon>
        <taxon>Ostropomycetidae</taxon>
        <taxon>Ostropales</taxon>
        <taxon>Graphidaceae</taxon>
        <taxon>Gomphilloideae</taxon>
        <taxon>Gomphillus</taxon>
    </lineage>
</organism>
<keyword evidence="3" id="KW-1185">Reference proteome</keyword>
<feature type="compositionally biased region" description="Polar residues" evidence="1">
    <location>
        <begin position="911"/>
        <end position="921"/>
    </location>
</feature>
<feature type="compositionally biased region" description="Basic and acidic residues" evidence="1">
    <location>
        <begin position="874"/>
        <end position="884"/>
    </location>
</feature>
<dbReference type="OrthoDB" id="8249012at2759"/>